<dbReference type="PRINTS" id="PR00081">
    <property type="entry name" value="GDHRDH"/>
</dbReference>
<dbReference type="InterPro" id="IPR050259">
    <property type="entry name" value="SDR"/>
</dbReference>
<dbReference type="CDD" id="cd05344">
    <property type="entry name" value="BKR_like_SDR_like"/>
    <property type="match status" value="1"/>
</dbReference>
<proteinExistence type="inferred from homology"/>
<sequence>MNIDLSGRKAIVCGATQGMGRAAAEELATLGATVTLVARNEDSLKTVRDTLIGGDHQAVCADFGEMDILEKRVNSHVERDGPFHILVNNTGGPPPGEIADAESEEFLDAFSKHLLCNQIMTKAVLPGMKTEGYGRIINIISTSVKQPIVNLGVSNTTRGAVASWAKTLSREVASFGITINNILPGTTNTARLHSLFAELASKRGVKPKDIEEEWRSEIPAGRIAEPEEIAFVIAFLASPAASYINGINLPVDGGRLMCL</sequence>
<accession>A0A382DDA1</accession>
<dbReference type="PANTHER" id="PTHR42879:SF6">
    <property type="entry name" value="NADPH-DEPENDENT REDUCTASE BACG"/>
    <property type="match status" value="1"/>
</dbReference>
<reference evidence="2" key="1">
    <citation type="submission" date="2018-05" db="EMBL/GenBank/DDBJ databases">
        <authorList>
            <person name="Lanie J.A."/>
            <person name="Ng W.-L."/>
            <person name="Kazmierczak K.M."/>
            <person name="Andrzejewski T.M."/>
            <person name="Davidsen T.M."/>
            <person name="Wayne K.J."/>
            <person name="Tettelin H."/>
            <person name="Glass J.I."/>
            <person name="Rusch D."/>
            <person name="Podicherti R."/>
            <person name="Tsui H.-C.T."/>
            <person name="Winkler M.E."/>
        </authorList>
    </citation>
    <scope>NUCLEOTIDE SEQUENCE</scope>
</reference>
<evidence type="ECO:0008006" key="3">
    <source>
        <dbReference type="Google" id="ProtNLM"/>
    </source>
</evidence>
<evidence type="ECO:0000256" key="1">
    <source>
        <dbReference type="ARBA" id="ARBA00006484"/>
    </source>
</evidence>
<gene>
    <name evidence="2" type="ORF">METZ01_LOCUS189330</name>
</gene>
<evidence type="ECO:0000313" key="2">
    <source>
        <dbReference type="EMBL" id="SVB36476.1"/>
    </source>
</evidence>
<dbReference type="EMBL" id="UINC01038857">
    <property type="protein sequence ID" value="SVB36476.1"/>
    <property type="molecule type" value="Genomic_DNA"/>
</dbReference>
<dbReference type="SUPFAM" id="SSF51735">
    <property type="entry name" value="NAD(P)-binding Rossmann-fold domains"/>
    <property type="match status" value="1"/>
</dbReference>
<name>A0A382DDA1_9ZZZZ</name>
<dbReference type="Gene3D" id="3.40.50.720">
    <property type="entry name" value="NAD(P)-binding Rossmann-like Domain"/>
    <property type="match status" value="1"/>
</dbReference>
<dbReference type="AlphaFoldDB" id="A0A382DDA1"/>
<comment type="similarity">
    <text evidence="1">Belongs to the short-chain dehydrogenases/reductases (SDR) family.</text>
</comment>
<dbReference type="InterPro" id="IPR002347">
    <property type="entry name" value="SDR_fam"/>
</dbReference>
<dbReference type="PANTHER" id="PTHR42879">
    <property type="entry name" value="3-OXOACYL-(ACYL-CARRIER-PROTEIN) REDUCTASE"/>
    <property type="match status" value="1"/>
</dbReference>
<protein>
    <recommendedName>
        <fullName evidence="3">Short-chain dehydrogenase</fullName>
    </recommendedName>
</protein>
<dbReference type="Pfam" id="PF13561">
    <property type="entry name" value="adh_short_C2"/>
    <property type="match status" value="1"/>
</dbReference>
<organism evidence="2">
    <name type="scientific">marine metagenome</name>
    <dbReference type="NCBI Taxonomy" id="408172"/>
    <lineage>
        <taxon>unclassified sequences</taxon>
        <taxon>metagenomes</taxon>
        <taxon>ecological metagenomes</taxon>
    </lineage>
</organism>
<dbReference type="InterPro" id="IPR036291">
    <property type="entry name" value="NAD(P)-bd_dom_sf"/>
</dbReference>